<protein>
    <recommendedName>
        <fullName evidence="1">Transcriptional adapter 2-alpha/beta-like domain-containing protein</fullName>
    </recommendedName>
</protein>
<dbReference type="GO" id="GO:0070461">
    <property type="term" value="C:SAGA-type complex"/>
    <property type="evidence" value="ECO:0007669"/>
    <property type="project" value="TreeGrafter"/>
</dbReference>
<evidence type="ECO:0000313" key="3">
    <source>
        <dbReference type="Proteomes" id="UP000270296"/>
    </source>
</evidence>
<dbReference type="Pfam" id="PF22941">
    <property type="entry name" value="TADA2A-like_3rd"/>
    <property type="match status" value="1"/>
</dbReference>
<evidence type="ECO:0000313" key="4">
    <source>
        <dbReference type="WBParaSite" id="SBAD_0000622901-mRNA-1"/>
    </source>
</evidence>
<dbReference type="PANTHER" id="PTHR12374:SF20">
    <property type="entry name" value="TRANSCRIPTIONAL ADAPTER 2-ALPHA"/>
    <property type="match status" value="1"/>
</dbReference>
<keyword evidence="3" id="KW-1185">Reference proteome</keyword>
<dbReference type="AlphaFoldDB" id="A0A183IQU7"/>
<name>A0A183IQU7_9BILA</name>
<reference evidence="2 3" key="2">
    <citation type="submission" date="2018-11" db="EMBL/GenBank/DDBJ databases">
        <authorList>
            <consortium name="Pathogen Informatics"/>
        </authorList>
    </citation>
    <scope>NUCLEOTIDE SEQUENCE [LARGE SCALE GENOMIC DNA]</scope>
</reference>
<gene>
    <name evidence="2" type="ORF">SBAD_LOCUS5994</name>
</gene>
<dbReference type="Proteomes" id="UP000270296">
    <property type="component" value="Unassembled WGS sequence"/>
</dbReference>
<dbReference type="GO" id="GO:0003682">
    <property type="term" value="F:chromatin binding"/>
    <property type="evidence" value="ECO:0007669"/>
    <property type="project" value="TreeGrafter"/>
</dbReference>
<evidence type="ECO:0000313" key="2">
    <source>
        <dbReference type="EMBL" id="VDP08905.1"/>
    </source>
</evidence>
<accession>A0A183IQU7</accession>
<dbReference type="InterPro" id="IPR055141">
    <property type="entry name" value="TADA2A_B-like_dom"/>
</dbReference>
<dbReference type="GO" id="GO:0005634">
    <property type="term" value="C:nucleus"/>
    <property type="evidence" value="ECO:0007669"/>
    <property type="project" value="TreeGrafter"/>
</dbReference>
<dbReference type="PANTHER" id="PTHR12374">
    <property type="entry name" value="TRANSCRIPTIONAL ADAPTOR 2 ADA2 -RELATED"/>
    <property type="match status" value="1"/>
</dbReference>
<proteinExistence type="predicted"/>
<feature type="domain" description="Transcriptional adapter 2-alpha/beta-like" evidence="1">
    <location>
        <begin position="1"/>
        <end position="75"/>
    </location>
</feature>
<organism evidence="4">
    <name type="scientific">Soboliphyme baturini</name>
    <dbReference type="NCBI Taxonomy" id="241478"/>
    <lineage>
        <taxon>Eukaryota</taxon>
        <taxon>Metazoa</taxon>
        <taxon>Ecdysozoa</taxon>
        <taxon>Nematoda</taxon>
        <taxon>Enoplea</taxon>
        <taxon>Dorylaimia</taxon>
        <taxon>Dioctophymatida</taxon>
        <taxon>Dioctophymatoidea</taxon>
        <taxon>Soboliphymatidae</taxon>
        <taxon>Soboliphyme</taxon>
    </lineage>
</organism>
<evidence type="ECO:0000259" key="1">
    <source>
        <dbReference type="Pfam" id="PF22941"/>
    </source>
</evidence>
<dbReference type="EMBL" id="UZAM01009407">
    <property type="protein sequence ID" value="VDP08905.1"/>
    <property type="molecule type" value="Genomic_DNA"/>
</dbReference>
<dbReference type="GO" id="GO:0003713">
    <property type="term" value="F:transcription coactivator activity"/>
    <property type="evidence" value="ECO:0007669"/>
    <property type="project" value="TreeGrafter"/>
</dbReference>
<dbReference type="GO" id="GO:0006357">
    <property type="term" value="P:regulation of transcription by RNA polymerase II"/>
    <property type="evidence" value="ECO:0007669"/>
    <property type="project" value="TreeGrafter"/>
</dbReference>
<sequence>MLAYMPHRDDFEMEYRNDAETVISNVLFFINDDQLDRELKLTLIDMYIRNLIERRRRKRLSRDYNLVYNFFKEEKPQGGSTVYLYPPSAMRLMKREKDLRATLKKFAQFLPCAKFDELVSNIIKERTLKQRIEELQEYSRNGVKSLKGKRKFDLCTPLKRKRRKKEIAMKVEQIIATQIPCLVRGYFCMCKNRPILII</sequence>
<dbReference type="WBParaSite" id="SBAD_0000622901-mRNA-1">
    <property type="protein sequence ID" value="SBAD_0000622901-mRNA-1"/>
    <property type="gene ID" value="SBAD_0000622901"/>
</dbReference>
<dbReference type="OrthoDB" id="270417at2759"/>
<dbReference type="GO" id="GO:0006338">
    <property type="term" value="P:chromatin remodeling"/>
    <property type="evidence" value="ECO:0007669"/>
    <property type="project" value="TreeGrafter"/>
</dbReference>
<reference evidence="4" key="1">
    <citation type="submission" date="2016-06" db="UniProtKB">
        <authorList>
            <consortium name="WormBaseParasite"/>
        </authorList>
    </citation>
    <scope>IDENTIFICATION</scope>
</reference>